<dbReference type="EMBL" id="LGAV01000004">
    <property type="protein sequence ID" value="KOS14234.1"/>
    <property type="molecule type" value="Genomic_DNA"/>
</dbReference>
<proteinExistence type="predicted"/>
<evidence type="ECO:0000256" key="2">
    <source>
        <dbReference type="SAM" id="MobiDB-lite"/>
    </source>
</evidence>
<dbReference type="GO" id="GO:0016757">
    <property type="term" value="F:glycosyltransferase activity"/>
    <property type="evidence" value="ECO:0007669"/>
    <property type="project" value="UniProtKB-KW"/>
</dbReference>
<feature type="region of interest" description="Disordered" evidence="2">
    <location>
        <begin position="265"/>
        <end position="310"/>
    </location>
</feature>
<dbReference type="SUPFAM" id="SSF53756">
    <property type="entry name" value="UDP-Glycosyltransferase/glycogen phosphorylase"/>
    <property type="match status" value="2"/>
</dbReference>
<keyword evidence="3" id="KW-0812">Transmembrane</keyword>
<comment type="caution">
    <text evidence="6">The sequence shown here is derived from an EMBL/GenBank/DDBJ whole genome shotgun (WGS) entry which is preliminary data.</text>
</comment>
<evidence type="ECO:0000313" key="6">
    <source>
        <dbReference type="EMBL" id="KOS14234.1"/>
    </source>
</evidence>
<dbReference type="PANTHER" id="PTHR45947:SF3">
    <property type="entry name" value="SULFOQUINOVOSYL TRANSFERASE SQD2"/>
    <property type="match status" value="1"/>
</dbReference>
<dbReference type="STRING" id="77020.A0A0M8MTV3"/>
<dbReference type="CDD" id="cd03814">
    <property type="entry name" value="GT4-like"/>
    <property type="match status" value="1"/>
</dbReference>
<feature type="domain" description="Glycosyltransferase subfamily 4-like N-terminal" evidence="5">
    <location>
        <begin position="39"/>
        <end position="204"/>
    </location>
</feature>
<evidence type="ECO:0000256" key="3">
    <source>
        <dbReference type="SAM" id="Phobius"/>
    </source>
</evidence>
<keyword evidence="6" id="KW-0808">Transferase</keyword>
<evidence type="ECO:0000256" key="1">
    <source>
        <dbReference type="ARBA" id="ARBA00022676"/>
    </source>
</evidence>
<evidence type="ECO:0000259" key="4">
    <source>
        <dbReference type="Pfam" id="PF00534"/>
    </source>
</evidence>
<dbReference type="VEuPathDB" id="FungiDB:Malapachy_3776"/>
<dbReference type="InterPro" id="IPR028098">
    <property type="entry name" value="Glyco_trans_4-like_N"/>
</dbReference>
<dbReference type="GeneID" id="28730111"/>
<dbReference type="PANTHER" id="PTHR45947">
    <property type="entry name" value="SULFOQUINOVOSYL TRANSFERASE SQD2"/>
    <property type="match status" value="1"/>
</dbReference>
<keyword evidence="1" id="KW-0328">Glycosyltransferase</keyword>
<evidence type="ECO:0000259" key="5">
    <source>
        <dbReference type="Pfam" id="PF13439"/>
    </source>
</evidence>
<dbReference type="Pfam" id="PF13439">
    <property type="entry name" value="Glyco_transf_4"/>
    <property type="match status" value="1"/>
</dbReference>
<reference evidence="6 7" key="1">
    <citation type="submission" date="2015-07" db="EMBL/GenBank/DDBJ databases">
        <title>Draft Genome Sequence of Malassezia furfur CBS1878 and Malassezia pachydermatis CBS1879.</title>
        <authorList>
            <person name="Triana S."/>
            <person name="Ohm R."/>
            <person name="Gonzalez A."/>
            <person name="DeCock H."/>
            <person name="Restrepo S."/>
            <person name="Celis A."/>
        </authorList>
    </citation>
    <scope>NUCLEOTIDE SEQUENCE [LARGE SCALE GENOMIC DNA]</scope>
    <source>
        <strain evidence="6 7">CBS 1879</strain>
    </source>
</reference>
<dbReference type="Gene3D" id="3.40.50.2000">
    <property type="entry name" value="Glycogen Phosphorylase B"/>
    <property type="match status" value="2"/>
</dbReference>
<feature type="domain" description="Glycosyl transferase family 1" evidence="4">
    <location>
        <begin position="312"/>
        <end position="450"/>
    </location>
</feature>
<protein>
    <submittedName>
        <fullName evidence="6">Udp-glycosyltransferase glycogen phosphorylase</fullName>
    </submittedName>
</protein>
<feature type="region of interest" description="Disordered" evidence="2">
    <location>
        <begin position="450"/>
        <end position="482"/>
    </location>
</feature>
<dbReference type="Proteomes" id="UP000037751">
    <property type="component" value="Unassembled WGS sequence"/>
</dbReference>
<dbReference type="Pfam" id="PF00534">
    <property type="entry name" value="Glycos_transf_1"/>
    <property type="match status" value="1"/>
</dbReference>
<evidence type="ECO:0000313" key="7">
    <source>
        <dbReference type="Proteomes" id="UP000037751"/>
    </source>
</evidence>
<keyword evidence="3" id="KW-1133">Transmembrane helix</keyword>
<sequence length="624" mass="68578">MMRADVDPVLEAVSYPYPMDRKRRKLRVAVVTENFLPKIDGVTRTLGRLLEHLHAEGHEALVLGPDTGLKDYLGHPVVGTFGIPILVYPGLKLNFARLRFIRRLQQFRPDVIHFVDPIWLGAQMIPICKHYLPDVPRVSSYHTNLPTYASLFGMGFLEPVMWNLTRSLHSQCEMVFCPSESTRRMLQERGFKNVEIWGRGVDTEIFTPAARDENLREGWGCKPKSQALLDTLHDQAISSKTSTTIARGKGAVSSDEEFIRTPDTLPVAELSPPPAYESLSDVPPLPGTDFELPPSMVAQPEEAPSTPSVDSDSKAVVLFVGRISWEKNIRLLIEAFRLLPTSVKQNAKLVIVGDGPARSELTRLCQKYGLDAAFMGHQKGKRLASMYASSSIFAFPSFTETFGQVVLEALASGLPVVGLHAEGTSDLVCPGITGLLLDMQRVTSHSRSAAALARSKARRSGGNSLAERLSESSDSDSGSMLSASSGRAVPVAASSTLKPGLPSPIPSVKEFAAAMSPGTQTFQQCAQAYSILLERLIRDRTLRATMGQRAQQYASNKTWWDAMDAPVRGYEQVIAKAGQTNLTDAELEALRNQQRQVAPLSGPITKTLVLLYLACFVWLWVYML</sequence>
<dbReference type="InterPro" id="IPR001296">
    <property type="entry name" value="Glyco_trans_1"/>
</dbReference>
<dbReference type="OrthoDB" id="443318at2759"/>
<dbReference type="RefSeq" id="XP_017991866.1">
    <property type="nucleotide sequence ID" value="XM_018138235.1"/>
</dbReference>
<feature type="transmembrane region" description="Helical" evidence="3">
    <location>
        <begin position="604"/>
        <end position="623"/>
    </location>
</feature>
<organism evidence="6 7">
    <name type="scientific">Malassezia pachydermatis</name>
    <dbReference type="NCBI Taxonomy" id="77020"/>
    <lineage>
        <taxon>Eukaryota</taxon>
        <taxon>Fungi</taxon>
        <taxon>Dikarya</taxon>
        <taxon>Basidiomycota</taxon>
        <taxon>Ustilaginomycotina</taxon>
        <taxon>Malasseziomycetes</taxon>
        <taxon>Malasseziales</taxon>
        <taxon>Malasseziaceae</taxon>
        <taxon>Malassezia</taxon>
    </lineage>
</organism>
<gene>
    <name evidence="6" type="ORF">Malapachy_3776</name>
</gene>
<dbReference type="AlphaFoldDB" id="A0A0M8MTV3"/>
<keyword evidence="3" id="KW-0472">Membrane</keyword>
<accession>A0A0M8MTV3</accession>
<keyword evidence="7" id="KW-1185">Reference proteome</keyword>
<name>A0A0M8MTV3_9BASI</name>
<dbReference type="InterPro" id="IPR050194">
    <property type="entry name" value="Glycosyltransferase_grp1"/>
</dbReference>